<gene>
    <name evidence="6" type="ORF">ACFONA_06240</name>
</gene>
<dbReference type="InterPro" id="IPR000531">
    <property type="entry name" value="Beta-barrel_TonB"/>
</dbReference>
<dbReference type="SUPFAM" id="SSF56935">
    <property type="entry name" value="Porins"/>
    <property type="match status" value="1"/>
</dbReference>
<name>A0ABV7SVU7_9SPHN</name>
<accession>A0ABV7SVU7</accession>
<reference evidence="7" key="1">
    <citation type="journal article" date="2019" name="Int. J. Syst. Evol. Microbiol.">
        <title>The Global Catalogue of Microorganisms (GCM) 10K type strain sequencing project: providing services to taxonomists for standard genome sequencing and annotation.</title>
        <authorList>
            <consortium name="The Broad Institute Genomics Platform"/>
            <consortium name="The Broad Institute Genome Sequencing Center for Infectious Disease"/>
            <person name="Wu L."/>
            <person name="Ma J."/>
        </authorList>
    </citation>
    <scope>NUCLEOTIDE SEQUENCE [LARGE SCALE GENOMIC DNA]</scope>
    <source>
        <strain evidence="7">KCTC 42739</strain>
    </source>
</reference>
<feature type="chain" id="PRO_5047263696" evidence="4">
    <location>
        <begin position="23"/>
        <end position="375"/>
    </location>
</feature>
<feature type="domain" description="TonB-dependent receptor-like beta-barrel" evidence="5">
    <location>
        <begin position="63"/>
        <end position="294"/>
    </location>
</feature>
<dbReference type="InterPro" id="IPR036942">
    <property type="entry name" value="Beta-barrel_TonB_sf"/>
</dbReference>
<evidence type="ECO:0000256" key="1">
    <source>
        <dbReference type="ARBA" id="ARBA00004442"/>
    </source>
</evidence>
<keyword evidence="6" id="KW-0675">Receptor</keyword>
<dbReference type="RefSeq" id="WP_261293347.1">
    <property type="nucleotide sequence ID" value="NZ_JANQBK010000003.1"/>
</dbReference>
<keyword evidence="7" id="KW-1185">Reference proteome</keyword>
<evidence type="ECO:0000256" key="4">
    <source>
        <dbReference type="SAM" id="SignalP"/>
    </source>
</evidence>
<dbReference type="Pfam" id="PF00593">
    <property type="entry name" value="TonB_dep_Rec_b-barrel"/>
    <property type="match status" value="1"/>
</dbReference>
<sequence>MQALRSAAACAALAAGMGAADAQTIGAAVAPARTDDAFRYRATALGEAPRGVRDRDHDLAIALQRRTTRMGATPSWSARGETGTLSYDVRARSRVTAMRVEDRFAIADGLTAGIGWRGYKVSNRNANATMAGADRLAAHDWFLPQASLAYRAGADLTLSLGYRETLRAFEGAGSVGAMGLTRAGFDTLRATLRPEQSRQVRLDGQWTVHDVNLSFGGFHVDARDALGFAGRSYMPVNSGAVALSGMSGAIEHQLTPRLAWSARYRRARGHSLVAGALREDELVIGGAWRDGAWRATVAARRAVALSSGAWASAPAARIEAGVEYDVAPVAGRPLRLSARLTDPSRLASVRLMEDTGAVRAADRARAVMVGATMAW</sequence>
<comment type="subcellular location">
    <subcellularLocation>
        <location evidence="1">Cell outer membrane</location>
    </subcellularLocation>
</comment>
<comment type="caution">
    <text evidence="6">The sequence shown here is derived from an EMBL/GenBank/DDBJ whole genome shotgun (WGS) entry which is preliminary data.</text>
</comment>
<dbReference type="EMBL" id="JBHRXP010000002">
    <property type="protein sequence ID" value="MFC3579762.1"/>
    <property type="molecule type" value="Genomic_DNA"/>
</dbReference>
<organism evidence="6 7">
    <name type="scientific">Sphingomonas hylomeconis</name>
    <dbReference type="NCBI Taxonomy" id="1395958"/>
    <lineage>
        <taxon>Bacteria</taxon>
        <taxon>Pseudomonadati</taxon>
        <taxon>Pseudomonadota</taxon>
        <taxon>Alphaproteobacteria</taxon>
        <taxon>Sphingomonadales</taxon>
        <taxon>Sphingomonadaceae</taxon>
        <taxon>Sphingomonas</taxon>
    </lineage>
</organism>
<evidence type="ECO:0000256" key="2">
    <source>
        <dbReference type="ARBA" id="ARBA00023136"/>
    </source>
</evidence>
<keyword evidence="4" id="KW-0732">Signal</keyword>
<proteinExistence type="predicted"/>
<feature type="signal peptide" evidence="4">
    <location>
        <begin position="1"/>
        <end position="22"/>
    </location>
</feature>
<dbReference type="Proteomes" id="UP001595713">
    <property type="component" value="Unassembled WGS sequence"/>
</dbReference>
<evidence type="ECO:0000313" key="6">
    <source>
        <dbReference type="EMBL" id="MFC3579762.1"/>
    </source>
</evidence>
<evidence type="ECO:0000256" key="3">
    <source>
        <dbReference type="ARBA" id="ARBA00023237"/>
    </source>
</evidence>
<keyword evidence="3" id="KW-0998">Cell outer membrane</keyword>
<evidence type="ECO:0000259" key="5">
    <source>
        <dbReference type="Pfam" id="PF00593"/>
    </source>
</evidence>
<dbReference type="Gene3D" id="2.40.170.20">
    <property type="entry name" value="TonB-dependent receptor, beta-barrel domain"/>
    <property type="match status" value="1"/>
</dbReference>
<keyword evidence="2" id="KW-0472">Membrane</keyword>
<protein>
    <submittedName>
        <fullName evidence="6">TonB-dependent receptor domain-containing protein</fullName>
    </submittedName>
</protein>
<evidence type="ECO:0000313" key="7">
    <source>
        <dbReference type="Proteomes" id="UP001595713"/>
    </source>
</evidence>